<proteinExistence type="predicted"/>
<dbReference type="AlphaFoldDB" id="A0A9Q9B4B4"/>
<organism evidence="1 2">
    <name type="scientific">Septoria linicola</name>
    <dbReference type="NCBI Taxonomy" id="215465"/>
    <lineage>
        <taxon>Eukaryota</taxon>
        <taxon>Fungi</taxon>
        <taxon>Dikarya</taxon>
        <taxon>Ascomycota</taxon>
        <taxon>Pezizomycotina</taxon>
        <taxon>Dothideomycetes</taxon>
        <taxon>Dothideomycetidae</taxon>
        <taxon>Mycosphaerellales</taxon>
        <taxon>Mycosphaerellaceae</taxon>
        <taxon>Septoria</taxon>
    </lineage>
</organism>
<evidence type="ECO:0000313" key="1">
    <source>
        <dbReference type="EMBL" id="USW57985.1"/>
    </source>
</evidence>
<name>A0A9Q9B4B4_9PEZI</name>
<protein>
    <submittedName>
        <fullName evidence="1">Uncharacterized protein</fullName>
    </submittedName>
</protein>
<dbReference type="EMBL" id="CP099427">
    <property type="protein sequence ID" value="USW57985.1"/>
    <property type="molecule type" value="Genomic_DNA"/>
</dbReference>
<accession>A0A9Q9B4B4</accession>
<keyword evidence="2" id="KW-1185">Reference proteome</keyword>
<sequence>MAVATYLRQEVPEEFQEVVINNESVGDGEYTSGCSGTTTEQRMVCNDASSVVSNDNTLNIEQTVMAIEDQTHSMKVSACNHKDVPSLSETLVQLSIDEAAALSTADLSFAQCPSNDSTLLNVLPERFEIEPRMIYGNFAPAFATYIEI</sequence>
<dbReference type="Proteomes" id="UP001056384">
    <property type="component" value="Chromosome 10"/>
</dbReference>
<gene>
    <name evidence="1" type="ORF">Slin15195_G113040</name>
</gene>
<reference evidence="1" key="1">
    <citation type="submission" date="2022-06" db="EMBL/GenBank/DDBJ databases">
        <title>Complete genome sequences of two strains of the flax pathogen Septoria linicola.</title>
        <authorList>
            <person name="Lapalu N."/>
            <person name="Simon A."/>
            <person name="Demenou B."/>
            <person name="Paumier D."/>
            <person name="Guillot M.-P."/>
            <person name="Gout L."/>
            <person name="Valade R."/>
        </authorList>
    </citation>
    <scope>NUCLEOTIDE SEQUENCE</scope>
    <source>
        <strain evidence="1">SE15195</strain>
    </source>
</reference>
<evidence type="ECO:0000313" key="2">
    <source>
        <dbReference type="Proteomes" id="UP001056384"/>
    </source>
</evidence>